<dbReference type="CDD" id="cd00466">
    <property type="entry name" value="DHQase_II"/>
    <property type="match status" value="1"/>
</dbReference>
<dbReference type="Pfam" id="PF01220">
    <property type="entry name" value="DHquinase_II"/>
    <property type="match status" value="1"/>
</dbReference>
<dbReference type="GO" id="GO:0003855">
    <property type="term" value="F:3-dehydroquinate dehydratase activity"/>
    <property type="evidence" value="ECO:0007669"/>
    <property type="project" value="UniProtKB-UniRule"/>
</dbReference>
<gene>
    <name evidence="8 12" type="primary">aroQ</name>
    <name evidence="12" type="ORF">E3E15_05240</name>
</gene>
<evidence type="ECO:0000256" key="6">
    <source>
        <dbReference type="ARBA" id="ARBA00012060"/>
    </source>
</evidence>
<feature type="binding site" evidence="8 10">
    <location>
        <position position="77"/>
    </location>
    <ligand>
        <name>substrate</name>
    </ligand>
</feature>
<dbReference type="Gene3D" id="3.40.50.9100">
    <property type="entry name" value="Dehydroquinase, class II"/>
    <property type="match status" value="1"/>
</dbReference>
<dbReference type="KEGG" id="afri:E3E15_05240"/>
<evidence type="ECO:0000313" key="13">
    <source>
        <dbReference type="Proteomes" id="UP000503320"/>
    </source>
</evidence>
<evidence type="ECO:0000256" key="3">
    <source>
        <dbReference type="ARBA" id="ARBA00004902"/>
    </source>
</evidence>
<feature type="site" description="Transition state stabilizer" evidence="8 11">
    <location>
        <position position="17"/>
    </location>
</feature>
<evidence type="ECO:0000256" key="9">
    <source>
        <dbReference type="PIRSR" id="PIRSR001399-1"/>
    </source>
</evidence>
<dbReference type="SUPFAM" id="SSF52304">
    <property type="entry name" value="Type II 3-dehydroquinate dehydratase"/>
    <property type="match status" value="1"/>
</dbReference>
<dbReference type="InterPro" id="IPR036441">
    <property type="entry name" value="DHquinase_II_sf"/>
</dbReference>
<comment type="function">
    <text evidence="2 8">Catalyzes a trans-dehydration via an enolate intermediate.</text>
</comment>
<evidence type="ECO:0000256" key="7">
    <source>
        <dbReference type="ARBA" id="ARBA00023239"/>
    </source>
</evidence>
<dbReference type="GO" id="GO:0009073">
    <property type="term" value="P:aromatic amino acid family biosynthetic process"/>
    <property type="evidence" value="ECO:0007669"/>
    <property type="project" value="UniProtKB-KW"/>
</dbReference>
<evidence type="ECO:0000256" key="5">
    <source>
        <dbReference type="ARBA" id="ARBA00011193"/>
    </source>
</evidence>
<comment type="pathway">
    <text evidence="3 8">Metabolic intermediate biosynthesis; chorismate biosynthesis; chorismate from D-erythrose 4-phosphate and phosphoenolpyruvate: step 3/7.</text>
</comment>
<evidence type="ECO:0000256" key="4">
    <source>
        <dbReference type="ARBA" id="ARBA00011037"/>
    </source>
</evidence>
<comment type="similarity">
    <text evidence="4 8">Belongs to the type-II 3-dehydroquinase family.</text>
</comment>
<feature type="binding site" evidence="8 10">
    <location>
        <position position="108"/>
    </location>
    <ligand>
        <name>substrate</name>
    </ligand>
</feature>
<comment type="catalytic activity">
    <reaction evidence="1 8">
        <text>3-dehydroquinate = 3-dehydroshikimate + H2O</text>
        <dbReference type="Rhea" id="RHEA:21096"/>
        <dbReference type="ChEBI" id="CHEBI:15377"/>
        <dbReference type="ChEBI" id="CHEBI:16630"/>
        <dbReference type="ChEBI" id="CHEBI:32364"/>
        <dbReference type="EC" id="4.2.1.10"/>
    </reaction>
</comment>
<evidence type="ECO:0000256" key="11">
    <source>
        <dbReference type="PIRSR" id="PIRSR001399-3"/>
    </source>
</evidence>
<dbReference type="PIRSF" id="PIRSF001399">
    <property type="entry name" value="DHquinase_II"/>
    <property type="match status" value="1"/>
</dbReference>
<evidence type="ECO:0000313" key="12">
    <source>
        <dbReference type="EMBL" id="QIV94786.1"/>
    </source>
</evidence>
<dbReference type="NCBIfam" id="NF003805">
    <property type="entry name" value="PRK05395.1-2"/>
    <property type="match status" value="1"/>
</dbReference>
<evidence type="ECO:0000256" key="2">
    <source>
        <dbReference type="ARBA" id="ARBA00003924"/>
    </source>
</evidence>
<protein>
    <recommendedName>
        <fullName evidence="6 8">3-dehydroquinate dehydratase</fullName>
        <shortName evidence="8">3-dehydroquinase</shortName>
        <ecNumber evidence="6 8">4.2.1.10</ecNumber>
    </recommendedName>
    <alternativeName>
        <fullName evidence="8">Type II DHQase</fullName>
    </alternativeName>
</protein>
<dbReference type="EC" id="4.2.1.10" evidence="6 8"/>
<feature type="binding site" evidence="8 10">
    <location>
        <position position="71"/>
    </location>
    <ligand>
        <name>substrate</name>
    </ligand>
</feature>
<dbReference type="GO" id="GO:0008652">
    <property type="term" value="P:amino acid biosynthetic process"/>
    <property type="evidence" value="ECO:0007669"/>
    <property type="project" value="UniProtKB-KW"/>
</dbReference>
<dbReference type="InterPro" id="IPR018509">
    <property type="entry name" value="DHquinase_II_CS"/>
</dbReference>
<organism evidence="12 13">
    <name type="scientific">Allofrancisella frigidaquae</name>
    <dbReference type="NCBI Taxonomy" id="1085644"/>
    <lineage>
        <taxon>Bacteria</taxon>
        <taxon>Pseudomonadati</taxon>
        <taxon>Pseudomonadota</taxon>
        <taxon>Gammaproteobacteria</taxon>
        <taxon>Thiotrichales</taxon>
        <taxon>Francisellaceae</taxon>
        <taxon>Allofrancisella</taxon>
    </lineage>
</organism>
<dbReference type="GO" id="GO:0009423">
    <property type="term" value="P:chorismate biosynthetic process"/>
    <property type="evidence" value="ECO:0007669"/>
    <property type="project" value="UniProtKB-UniRule"/>
</dbReference>
<feature type="binding site" evidence="8 10">
    <location>
        <begin position="98"/>
        <end position="99"/>
    </location>
    <ligand>
        <name>substrate</name>
    </ligand>
</feature>
<comment type="subunit">
    <text evidence="5 8">Homododecamer.</text>
</comment>
<evidence type="ECO:0000256" key="10">
    <source>
        <dbReference type="PIRSR" id="PIRSR001399-2"/>
    </source>
</evidence>
<dbReference type="NCBIfam" id="NF003807">
    <property type="entry name" value="PRK05395.1-4"/>
    <property type="match status" value="1"/>
</dbReference>
<evidence type="ECO:0000256" key="8">
    <source>
        <dbReference type="HAMAP-Rule" id="MF_00169"/>
    </source>
</evidence>
<accession>A0A6M3HYP2</accession>
<dbReference type="EMBL" id="CP038017">
    <property type="protein sequence ID" value="QIV94786.1"/>
    <property type="molecule type" value="Genomic_DNA"/>
</dbReference>
<dbReference type="NCBIfam" id="NF003806">
    <property type="entry name" value="PRK05395.1-3"/>
    <property type="match status" value="1"/>
</dbReference>
<dbReference type="HAMAP" id="MF_00169">
    <property type="entry name" value="AroQ"/>
    <property type="match status" value="1"/>
</dbReference>
<dbReference type="PANTHER" id="PTHR21272">
    <property type="entry name" value="CATABOLIC 3-DEHYDROQUINASE"/>
    <property type="match status" value="1"/>
</dbReference>
<feature type="binding site" evidence="8 10">
    <location>
        <position position="84"/>
    </location>
    <ligand>
        <name>substrate</name>
    </ligand>
</feature>
<dbReference type="RefSeq" id="WP_172106871.1">
    <property type="nucleotide sequence ID" value="NZ_CP038017.1"/>
</dbReference>
<dbReference type="UniPathway" id="UPA00053">
    <property type="reaction ID" value="UER00086"/>
</dbReference>
<dbReference type="AlphaFoldDB" id="A0A6M3HYP2"/>
<dbReference type="Proteomes" id="UP000503320">
    <property type="component" value="Chromosome"/>
</dbReference>
<dbReference type="PANTHER" id="PTHR21272:SF3">
    <property type="entry name" value="CATABOLIC 3-DEHYDROQUINASE"/>
    <property type="match status" value="1"/>
</dbReference>
<dbReference type="NCBIfam" id="NF003804">
    <property type="entry name" value="PRK05395.1-1"/>
    <property type="match status" value="1"/>
</dbReference>
<proteinExistence type="inferred from homology"/>
<evidence type="ECO:0000256" key="1">
    <source>
        <dbReference type="ARBA" id="ARBA00001864"/>
    </source>
</evidence>
<sequence>MDILVINGPNLNLLGTREPHVYGNKTLEDINFELSNIAKEHKLTLEFFQSNHEGNIVDKIQQTSVKFIIINPAAYTHTSVAIRDAFLATGKPFIEIHLSNIYNREKFRSKSLLSDIAYGGIFGLGTNGYTLAVIEAINYINTKGEKDGFIKSNR</sequence>
<dbReference type="InterPro" id="IPR001874">
    <property type="entry name" value="DHquinase_II"/>
</dbReference>
<dbReference type="GO" id="GO:0019631">
    <property type="term" value="P:quinate catabolic process"/>
    <property type="evidence" value="ECO:0007669"/>
    <property type="project" value="TreeGrafter"/>
</dbReference>
<dbReference type="NCBIfam" id="TIGR01088">
    <property type="entry name" value="aroQ"/>
    <property type="match status" value="1"/>
</dbReference>
<feature type="active site" description="Proton acceptor" evidence="8 9">
    <location>
        <position position="22"/>
    </location>
</feature>
<keyword evidence="8" id="KW-0028">Amino-acid biosynthesis</keyword>
<dbReference type="PROSITE" id="PS01029">
    <property type="entry name" value="DEHYDROQUINASE_II"/>
    <property type="match status" value="1"/>
</dbReference>
<keyword evidence="13" id="KW-1185">Reference proteome</keyword>
<reference evidence="12 13" key="1">
    <citation type="submission" date="2019-03" db="EMBL/GenBank/DDBJ databases">
        <title>Complete Genome Sequence of Allofrancisella frigidaquae Strain SYSU 10HL1970 Isolated from Water-Cooling Systems in China.</title>
        <authorList>
            <person name="Ohrman C."/>
            <person name="Uneklint I."/>
            <person name="Sjodin A."/>
        </authorList>
    </citation>
    <scope>NUCLEOTIDE SEQUENCE [LARGE SCALE GENOMIC DNA]</scope>
    <source>
        <strain evidence="12 13">SYSU 10HL1970</strain>
    </source>
</reference>
<keyword evidence="8" id="KW-0057">Aromatic amino acid biosynthesis</keyword>
<feature type="active site" description="Proton donor" evidence="8 9">
    <location>
        <position position="97"/>
    </location>
</feature>
<name>A0A6M3HYP2_9GAMM</name>
<keyword evidence="7 8" id="KW-0456">Lyase</keyword>